<dbReference type="Pfam" id="PF14223">
    <property type="entry name" value="Retrotran_gag_2"/>
    <property type="match status" value="1"/>
</dbReference>
<organism evidence="3 4">
    <name type="scientific">Hibiscus syriacus</name>
    <name type="common">Rose of Sharon</name>
    <dbReference type="NCBI Taxonomy" id="106335"/>
    <lineage>
        <taxon>Eukaryota</taxon>
        <taxon>Viridiplantae</taxon>
        <taxon>Streptophyta</taxon>
        <taxon>Embryophyta</taxon>
        <taxon>Tracheophyta</taxon>
        <taxon>Spermatophyta</taxon>
        <taxon>Magnoliopsida</taxon>
        <taxon>eudicotyledons</taxon>
        <taxon>Gunneridae</taxon>
        <taxon>Pentapetalae</taxon>
        <taxon>rosids</taxon>
        <taxon>malvids</taxon>
        <taxon>Malvales</taxon>
        <taxon>Malvaceae</taxon>
        <taxon>Malvoideae</taxon>
        <taxon>Hibiscus</taxon>
    </lineage>
</organism>
<evidence type="ECO:0000313" key="4">
    <source>
        <dbReference type="Proteomes" id="UP000436088"/>
    </source>
</evidence>
<dbReference type="GO" id="GO:0008270">
    <property type="term" value="F:zinc ion binding"/>
    <property type="evidence" value="ECO:0007669"/>
    <property type="project" value="InterPro"/>
</dbReference>
<gene>
    <name evidence="3" type="ORF">F3Y22_tig00003435pilonHSYRG00074</name>
</gene>
<name>A0A6A3CJX9_HIBSY</name>
<dbReference type="GO" id="GO:0003676">
    <property type="term" value="F:nucleic acid binding"/>
    <property type="evidence" value="ECO:0007669"/>
    <property type="project" value="InterPro"/>
</dbReference>
<keyword evidence="4" id="KW-1185">Reference proteome</keyword>
<dbReference type="Gene3D" id="4.10.60.10">
    <property type="entry name" value="Zinc finger, CCHC-type"/>
    <property type="match status" value="1"/>
</dbReference>
<dbReference type="EMBL" id="VEPZ02000220">
    <property type="protein sequence ID" value="KAE8729670.1"/>
    <property type="molecule type" value="Genomic_DNA"/>
</dbReference>
<comment type="caution">
    <text evidence="3">The sequence shown here is derived from an EMBL/GenBank/DDBJ whole genome shotgun (WGS) entry which is preliminary data.</text>
</comment>
<reference evidence="3" key="1">
    <citation type="submission" date="2019-09" db="EMBL/GenBank/DDBJ databases">
        <title>Draft genome information of white flower Hibiscus syriacus.</title>
        <authorList>
            <person name="Kim Y.-M."/>
        </authorList>
    </citation>
    <scope>NUCLEOTIDE SEQUENCE [LARGE SCALE GENOMIC DNA]</scope>
    <source>
        <strain evidence="3">YM2019G1</strain>
    </source>
</reference>
<dbReference type="PANTHER" id="PTHR35317">
    <property type="entry name" value="OS04G0629600 PROTEIN"/>
    <property type="match status" value="1"/>
</dbReference>
<dbReference type="InterPro" id="IPR054722">
    <property type="entry name" value="PolX-like_BBD"/>
</dbReference>
<feature type="domain" description="Retrovirus-related Pol polyprotein from transposon TNT 1-94-like beta-barrel" evidence="2">
    <location>
        <begin position="325"/>
        <end position="351"/>
    </location>
</feature>
<evidence type="ECO:0000259" key="2">
    <source>
        <dbReference type="Pfam" id="PF22936"/>
    </source>
</evidence>
<dbReference type="InterPro" id="IPR036875">
    <property type="entry name" value="Znf_CCHC_sf"/>
</dbReference>
<dbReference type="PANTHER" id="PTHR35317:SF11">
    <property type="entry name" value="CCHC-TYPE DOMAIN-CONTAINING PROTEIN"/>
    <property type="match status" value="1"/>
</dbReference>
<evidence type="ECO:0000256" key="1">
    <source>
        <dbReference type="SAM" id="MobiDB-lite"/>
    </source>
</evidence>
<protein>
    <submittedName>
        <fullName evidence="3">Receptor-like protein 12-like</fullName>
    </submittedName>
</protein>
<feature type="compositionally biased region" description="Basic and acidic residues" evidence="1">
    <location>
        <begin position="225"/>
        <end position="236"/>
    </location>
</feature>
<dbReference type="Pfam" id="PF22936">
    <property type="entry name" value="Pol_BBD"/>
    <property type="match status" value="1"/>
</dbReference>
<sequence length="353" mass="40600">MQSEISFSDVAPPLFEGENYQVWAIRMESYLEANDIWEAVEEDYEITPLPANPTVAQIKNHKKKRQRKSKAKSCLFNVVSATIFTRIMTLKSAKEIWDFLKTEYEDNEKIKGMRVLNLIREYEMQRMKESETIKEYSDRLLSIVNQVRLLSKEVSDSRIVQKILVTIPERFESTISSLEISKDVSSITLAELLNALQAQEQRRLMRLEGTVEGALAAKLHISHNNKGEKRNGKKSADYQAYSKGKGSDKQDYPSCQHCGKKGHPPHKCWRRPDVRCNKCKLLGHIAKICKSKEKYQQSEAQFVEKKEDKLFVASYFATSIANESWLIDSGCTNHMTHDIELFKELNNAVVSQV</sequence>
<dbReference type="SUPFAM" id="SSF57756">
    <property type="entry name" value="Retrovirus zinc finger-like domains"/>
    <property type="match status" value="1"/>
</dbReference>
<feature type="region of interest" description="Disordered" evidence="1">
    <location>
        <begin position="222"/>
        <end position="253"/>
    </location>
</feature>
<proteinExistence type="predicted"/>
<dbReference type="AlphaFoldDB" id="A0A6A3CJX9"/>
<dbReference type="Proteomes" id="UP000436088">
    <property type="component" value="Unassembled WGS sequence"/>
</dbReference>
<evidence type="ECO:0000313" key="3">
    <source>
        <dbReference type="EMBL" id="KAE8729670.1"/>
    </source>
</evidence>
<accession>A0A6A3CJX9</accession>